<name>A0ABS5AP47_9PSEU</name>
<organism evidence="2 3">
    <name type="scientific">Crossiella equi</name>
    <dbReference type="NCBI Taxonomy" id="130796"/>
    <lineage>
        <taxon>Bacteria</taxon>
        <taxon>Bacillati</taxon>
        <taxon>Actinomycetota</taxon>
        <taxon>Actinomycetes</taxon>
        <taxon>Pseudonocardiales</taxon>
        <taxon>Pseudonocardiaceae</taxon>
        <taxon>Crossiella</taxon>
    </lineage>
</organism>
<dbReference type="Proteomes" id="UP001519363">
    <property type="component" value="Unassembled WGS sequence"/>
</dbReference>
<gene>
    <name evidence="2" type="ORF">JOF53_007182</name>
</gene>
<keyword evidence="1" id="KW-0732">Signal</keyword>
<protein>
    <recommendedName>
        <fullName evidence="4">Lipoprotein</fullName>
    </recommendedName>
</protein>
<sequence length="139" mass="14298">MHRPVLTLLAVVLAAGCSTGPAAAPLPVKLLVRDGALREIGGECSGTGPFRAIHHTAAYRVTDGTGAELATGKLPAGKAVKALDEPLSVPREPSFCQLEFTVQAPPAESYRLVVGDLAPIDLNRDPAKGPDAPLVGLTT</sequence>
<dbReference type="EMBL" id="JAGIOO010000001">
    <property type="protein sequence ID" value="MBP2478310.1"/>
    <property type="molecule type" value="Genomic_DNA"/>
</dbReference>
<keyword evidence="3" id="KW-1185">Reference proteome</keyword>
<evidence type="ECO:0000313" key="2">
    <source>
        <dbReference type="EMBL" id="MBP2478310.1"/>
    </source>
</evidence>
<accession>A0ABS5AP47</accession>
<dbReference type="PROSITE" id="PS51257">
    <property type="entry name" value="PROKAR_LIPOPROTEIN"/>
    <property type="match status" value="1"/>
</dbReference>
<feature type="chain" id="PRO_5045049339" description="Lipoprotein" evidence="1">
    <location>
        <begin position="24"/>
        <end position="139"/>
    </location>
</feature>
<evidence type="ECO:0000256" key="1">
    <source>
        <dbReference type="SAM" id="SignalP"/>
    </source>
</evidence>
<comment type="caution">
    <text evidence="2">The sequence shown here is derived from an EMBL/GenBank/DDBJ whole genome shotgun (WGS) entry which is preliminary data.</text>
</comment>
<feature type="signal peptide" evidence="1">
    <location>
        <begin position="1"/>
        <end position="23"/>
    </location>
</feature>
<reference evidence="2 3" key="1">
    <citation type="submission" date="2021-03" db="EMBL/GenBank/DDBJ databases">
        <title>Sequencing the genomes of 1000 actinobacteria strains.</title>
        <authorList>
            <person name="Klenk H.-P."/>
        </authorList>
    </citation>
    <scope>NUCLEOTIDE SEQUENCE [LARGE SCALE GENOMIC DNA]</scope>
    <source>
        <strain evidence="2 3">DSM 44580</strain>
    </source>
</reference>
<proteinExistence type="predicted"/>
<evidence type="ECO:0008006" key="4">
    <source>
        <dbReference type="Google" id="ProtNLM"/>
    </source>
</evidence>
<dbReference type="RefSeq" id="WP_143342984.1">
    <property type="nucleotide sequence ID" value="NZ_JAGIOO010000001.1"/>
</dbReference>
<evidence type="ECO:0000313" key="3">
    <source>
        <dbReference type="Proteomes" id="UP001519363"/>
    </source>
</evidence>